<evidence type="ECO:0000313" key="1">
    <source>
        <dbReference type="EMBL" id="CAD2195247.1"/>
    </source>
</evidence>
<name>A0A6V7X8D6_MELEN</name>
<gene>
    <name evidence="1" type="ORF">MENT_LOCUS48318</name>
</gene>
<organism evidence="1 2">
    <name type="scientific">Meloidogyne enterolobii</name>
    <name type="common">Root-knot nematode worm</name>
    <name type="synonym">Meloidogyne mayaguensis</name>
    <dbReference type="NCBI Taxonomy" id="390850"/>
    <lineage>
        <taxon>Eukaryota</taxon>
        <taxon>Metazoa</taxon>
        <taxon>Ecdysozoa</taxon>
        <taxon>Nematoda</taxon>
        <taxon>Chromadorea</taxon>
        <taxon>Rhabditida</taxon>
        <taxon>Tylenchina</taxon>
        <taxon>Tylenchomorpha</taxon>
        <taxon>Tylenchoidea</taxon>
        <taxon>Meloidogynidae</taxon>
        <taxon>Meloidogyninae</taxon>
        <taxon>Meloidogyne</taxon>
    </lineage>
</organism>
<dbReference type="AlphaFoldDB" id="A0A6V7X8D6"/>
<comment type="caution">
    <text evidence="1">The sequence shown here is derived from an EMBL/GenBank/DDBJ whole genome shotgun (WGS) entry which is preliminary data.</text>
</comment>
<accession>A0A6V7X8D6</accession>
<dbReference type="EMBL" id="CAJEWN010001191">
    <property type="protein sequence ID" value="CAD2195247.1"/>
    <property type="molecule type" value="Genomic_DNA"/>
</dbReference>
<evidence type="ECO:0000313" key="2">
    <source>
        <dbReference type="Proteomes" id="UP000580250"/>
    </source>
</evidence>
<dbReference type="Proteomes" id="UP000580250">
    <property type="component" value="Unassembled WGS sequence"/>
</dbReference>
<sequence>MGLSSWDLCSCFYCWPSYVCKSLRSTCYDILNRRSQFPLLLETILELAVHSGIVNEKDVSRARDVLRRVRDEIGKTQAKGRPSRSRG</sequence>
<protein>
    <submittedName>
        <fullName evidence="1">Uncharacterized protein</fullName>
    </submittedName>
</protein>
<proteinExistence type="predicted"/>
<reference evidence="1 2" key="1">
    <citation type="submission" date="2020-08" db="EMBL/GenBank/DDBJ databases">
        <authorList>
            <person name="Koutsovoulos G."/>
            <person name="Danchin GJ E."/>
        </authorList>
    </citation>
    <scope>NUCLEOTIDE SEQUENCE [LARGE SCALE GENOMIC DNA]</scope>
</reference>